<keyword evidence="1" id="KW-0472">Membrane</keyword>
<evidence type="ECO:0000313" key="2">
    <source>
        <dbReference type="EMBL" id="GIO25969.1"/>
    </source>
</evidence>
<dbReference type="RefSeq" id="WP_212919464.1">
    <property type="nucleotide sequence ID" value="NZ_BORP01000001.1"/>
</dbReference>
<dbReference type="Proteomes" id="UP000676917">
    <property type="component" value="Unassembled WGS sequence"/>
</dbReference>
<dbReference type="Gene3D" id="2.60.40.3830">
    <property type="match status" value="1"/>
</dbReference>
<accession>A0A919X595</accession>
<keyword evidence="1" id="KW-0812">Transmembrane</keyword>
<evidence type="ECO:0000256" key="1">
    <source>
        <dbReference type="SAM" id="Phobius"/>
    </source>
</evidence>
<dbReference type="EMBL" id="BORP01000001">
    <property type="protein sequence ID" value="GIO25969.1"/>
    <property type="molecule type" value="Genomic_DNA"/>
</dbReference>
<name>A0A919X595_9BACI</name>
<sequence>MEHKNFDVKMKKLKATYDELPTQTDKERIMRQIRDDKKPKYPFQIFRYAGVAISFCLFILLALPFFNQEIKNQGTVEEDFVLSLSDVKVEIYSDESKFGSIDIGNDKHIPTVIEYQLTLHNEGNQSIGSLSFDKEKNQEQGLRIEIEPQEPLRQSMLDVFGQDIINGNDLGNGATGDSRLKADKKGSFTRYYLLGTEDDISGLPKLPPKGKLNELENNALYADVIVYLGENRIARFDLSDYITLNSTIAEKEAWRESPKFSIPVEFGEEKTPGEYGLVGKEGKFGIQIGSGEKGELEYYNFIANVPNKNMWYFWKVDEAMSGNLKVFATDEYGKKHPVLMKNGYSSWDTGYGIDSVSQNNENEIRLHTGMIFPSAGQWKLDVYFGDKWYDELFITVEE</sequence>
<dbReference type="InterPro" id="IPR032366">
    <property type="entry name" value="DUF4871"/>
</dbReference>
<proteinExistence type="predicted"/>
<evidence type="ECO:0000313" key="3">
    <source>
        <dbReference type="Proteomes" id="UP000676917"/>
    </source>
</evidence>
<keyword evidence="1" id="KW-1133">Transmembrane helix</keyword>
<protein>
    <submittedName>
        <fullName evidence="2">Uncharacterized protein</fullName>
    </submittedName>
</protein>
<reference evidence="2" key="1">
    <citation type="submission" date="2021-03" db="EMBL/GenBank/DDBJ databases">
        <title>Antimicrobial resistance genes in bacteria isolated from Japanese honey, and their potential for conferring macrolide and lincosamide resistance in the American foulbrood pathogen Paenibacillus larvae.</title>
        <authorList>
            <person name="Okamoto M."/>
            <person name="Kumagai M."/>
            <person name="Kanamori H."/>
            <person name="Takamatsu D."/>
        </authorList>
    </citation>
    <scope>NUCLEOTIDE SEQUENCE</scope>
    <source>
        <strain evidence="2">J43TS3</strain>
    </source>
</reference>
<gene>
    <name evidence="2" type="ORF">J43TS3_05800</name>
</gene>
<organism evidence="2 3">
    <name type="scientific">Ornithinibacillus bavariensis</name>
    <dbReference type="NCBI Taxonomy" id="545502"/>
    <lineage>
        <taxon>Bacteria</taxon>
        <taxon>Bacillati</taxon>
        <taxon>Bacillota</taxon>
        <taxon>Bacilli</taxon>
        <taxon>Bacillales</taxon>
        <taxon>Bacillaceae</taxon>
        <taxon>Ornithinibacillus</taxon>
    </lineage>
</organism>
<keyword evidence="3" id="KW-1185">Reference proteome</keyword>
<comment type="caution">
    <text evidence="2">The sequence shown here is derived from an EMBL/GenBank/DDBJ whole genome shotgun (WGS) entry which is preliminary data.</text>
</comment>
<dbReference type="Pfam" id="PF16167">
    <property type="entry name" value="DUF4871"/>
    <property type="match status" value="1"/>
</dbReference>
<feature type="transmembrane region" description="Helical" evidence="1">
    <location>
        <begin position="45"/>
        <end position="66"/>
    </location>
</feature>
<dbReference type="AlphaFoldDB" id="A0A919X595"/>